<sequence>MSLGLDLDGLVLGGAVEPGIRIVPHAARYDRDRQRHAGLAAMPGGSFGRSGAGTAWTAAGVLETFASGAARITDRGLLIEGLRTNQLSLFNADPVDVAGLTPFGGATVSVVERGALIAAAGLAKVCPNGRVFRVVTTGSDQGVSIGTATTGTMATSASAWVAIESGSAAGVCLEGHGPVAATSSTELTRIGVDGVVPGASTRMRVASQGGASTFVFVLPQLETGASASSPIVTTGAAATRGGDVALLGQLALSPPYTVVCAFEPDASAWTTGAGQYVLSLSDSTDVSRVILLRSSATTVNMEIYNGAGRICLINHAVLPGQINRIAVRVAADDMNSAANGQLGAHDTAGTPEAVSLLGLGCRAITGGNALCGSVSAVTIRPGAASDAELIALTQ</sequence>
<organism evidence="1 2">
    <name type="scientific">Brevundimonas vitisensis</name>
    <dbReference type="NCBI Taxonomy" id="2800818"/>
    <lineage>
        <taxon>Bacteria</taxon>
        <taxon>Pseudomonadati</taxon>
        <taxon>Pseudomonadota</taxon>
        <taxon>Alphaproteobacteria</taxon>
        <taxon>Caulobacterales</taxon>
        <taxon>Caulobacteraceae</taxon>
        <taxon>Brevundimonas</taxon>
    </lineage>
</organism>
<dbReference type="RefSeq" id="WP_201103905.1">
    <property type="nucleotide sequence ID" value="NZ_CP067977.1"/>
</dbReference>
<reference evidence="1 2" key="1">
    <citation type="submission" date="2021-01" db="EMBL/GenBank/DDBJ databases">
        <title>Brevundimonas vitis sp. nov., an bacterium isolated from grape (Vitis vinifera).</title>
        <authorList>
            <person name="Jiang L."/>
            <person name="Lee J."/>
        </authorList>
    </citation>
    <scope>NUCLEOTIDE SEQUENCE [LARGE SCALE GENOMIC DNA]</scope>
    <source>
        <strain evidence="1 2">GRTSA-9</strain>
    </source>
</reference>
<proteinExistence type="predicted"/>
<accession>A0ABX7BPM7</accession>
<evidence type="ECO:0000313" key="2">
    <source>
        <dbReference type="Proteomes" id="UP000595448"/>
    </source>
</evidence>
<name>A0ABX7BPM7_9CAUL</name>
<dbReference type="EMBL" id="CP067977">
    <property type="protein sequence ID" value="QQQ19554.1"/>
    <property type="molecule type" value="Genomic_DNA"/>
</dbReference>
<protein>
    <submittedName>
        <fullName evidence="1">Uncharacterized protein</fullName>
    </submittedName>
</protein>
<evidence type="ECO:0000313" key="1">
    <source>
        <dbReference type="EMBL" id="QQQ19554.1"/>
    </source>
</evidence>
<dbReference type="Proteomes" id="UP000595448">
    <property type="component" value="Chromosome"/>
</dbReference>
<gene>
    <name evidence="1" type="ORF">JIP62_05535</name>
</gene>
<keyword evidence="2" id="KW-1185">Reference proteome</keyword>